<proteinExistence type="predicted"/>
<evidence type="ECO:0000313" key="4">
    <source>
        <dbReference type="Proteomes" id="UP000002247"/>
    </source>
</evidence>
<dbReference type="STRING" id="640132.Srot_0460"/>
<evidence type="ECO:0000256" key="1">
    <source>
        <dbReference type="SAM" id="MobiDB-lite"/>
    </source>
</evidence>
<feature type="compositionally biased region" description="Acidic residues" evidence="1">
    <location>
        <begin position="56"/>
        <end position="68"/>
    </location>
</feature>
<dbReference type="Proteomes" id="UP000002247">
    <property type="component" value="Chromosome"/>
</dbReference>
<name>D6ZBX0_SEGRD</name>
<accession>D6ZBX0</accession>
<dbReference type="EMBL" id="CP001958">
    <property type="protein sequence ID" value="ADG96947.1"/>
    <property type="molecule type" value="Genomic_DNA"/>
</dbReference>
<sequence>MKKAAHVPVLVLSAFALTFAGLVKHEPVPVPPVPPAGGEDHGGAVPDDTRPYIPRDDDDDDGDDDDSDRVEPSAPVIPPQS</sequence>
<feature type="signal peptide" evidence="2">
    <location>
        <begin position="1"/>
        <end position="20"/>
    </location>
</feature>
<gene>
    <name evidence="3" type="ordered locus">Srot_0460</name>
</gene>
<reference evidence="3 4" key="1">
    <citation type="journal article" date="2010" name="Stand. Genomic Sci.">
        <title>Complete genome sequence of Segniliparus rotundus type strain (CDC 1076).</title>
        <authorList>
            <person name="Sikorski J."/>
            <person name="Lapidus A."/>
            <person name="Copeland A."/>
            <person name="Misra M."/>
            <person name="Glavina Del Rio T."/>
            <person name="Nolan M."/>
            <person name="Lucas S."/>
            <person name="Chen F."/>
            <person name="Tice H."/>
            <person name="Cheng J.F."/>
            <person name="Jando M."/>
            <person name="Schneider S."/>
            <person name="Bruce D."/>
            <person name="Goodwin L."/>
            <person name="Pitluck S."/>
            <person name="Liolios K."/>
            <person name="Mikhailova N."/>
            <person name="Pati A."/>
            <person name="Ivanova N."/>
            <person name="Mavromatis K."/>
            <person name="Chen A."/>
            <person name="Palaniappan K."/>
            <person name="Chertkov O."/>
            <person name="Land M."/>
            <person name="Hauser L."/>
            <person name="Chang Y.J."/>
            <person name="Jeffries C.D."/>
            <person name="Brettin T."/>
            <person name="Detter J.C."/>
            <person name="Han C."/>
            <person name="Rohde M."/>
            <person name="Goker M."/>
            <person name="Bristow J."/>
            <person name="Eisen J.A."/>
            <person name="Markowitz V."/>
            <person name="Hugenholtz P."/>
            <person name="Kyrpides N.C."/>
            <person name="Klenk H.P."/>
        </authorList>
    </citation>
    <scope>NUCLEOTIDE SEQUENCE [LARGE SCALE GENOMIC DNA]</scope>
    <source>
        <strain evidence="4">ATCC BAA-972 / CDC 1076 / CIP 108378 / DSM 44985 / JCM 13578</strain>
    </source>
</reference>
<feature type="chain" id="PRO_5038805137" description="Secreted protein" evidence="2">
    <location>
        <begin position="21"/>
        <end position="81"/>
    </location>
</feature>
<evidence type="ECO:0000256" key="2">
    <source>
        <dbReference type="SAM" id="SignalP"/>
    </source>
</evidence>
<keyword evidence="2" id="KW-0732">Signal</keyword>
<organism evidence="3 4">
    <name type="scientific">Segniliparus rotundus (strain ATCC BAA-972 / CDC 1076 / CIP 108378 / DSM 44985 / JCM 13578)</name>
    <dbReference type="NCBI Taxonomy" id="640132"/>
    <lineage>
        <taxon>Bacteria</taxon>
        <taxon>Bacillati</taxon>
        <taxon>Actinomycetota</taxon>
        <taxon>Actinomycetes</taxon>
        <taxon>Mycobacteriales</taxon>
        <taxon>Segniliparaceae</taxon>
        <taxon>Segniliparus</taxon>
    </lineage>
</organism>
<evidence type="ECO:0000313" key="3">
    <source>
        <dbReference type="EMBL" id="ADG96947.1"/>
    </source>
</evidence>
<protein>
    <recommendedName>
        <fullName evidence="5">Secreted protein</fullName>
    </recommendedName>
</protein>
<dbReference type="RefSeq" id="WP_013137403.1">
    <property type="nucleotide sequence ID" value="NC_014168.1"/>
</dbReference>
<dbReference type="AlphaFoldDB" id="D6ZBX0"/>
<feature type="region of interest" description="Disordered" evidence="1">
    <location>
        <begin position="26"/>
        <end position="81"/>
    </location>
</feature>
<dbReference type="HOGENOM" id="CLU_2571899_0_0_11"/>
<feature type="compositionally biased region" description="Basic and acidic residues" evidence="1">
    <location>
        <begin position="38"/>
        <end position="55"/>
    </location>
</feature>
<evidence type="ECO:0008006" key="5">
    <source>
        <dbReference type="Google" id="ProtNLM"/>
    </source>
</evidence>
<dbReference type="KEGG" id="srt:Srot_0460"/>
<keyword evidence="4" id="KW-1185">Reference proteome</keyword>